<evidence type="ECO:0000313" key="3">
    <source>
        <dbReference type="EMBL" id="TYK30649.1"/>
    </source>
</evidence>
<sequence length="74" mass="8353">MENEQHLIAQFVGGLRFDIKEKSTKEQEKDKTSDPNGKKPKVIPKKQVEIVYQRPNLSKCVRCGQLGDLSSLAP</sequence>
<comment type="caution">
    <text evidence="2">The sequence shown here is derived from an EMBL/GenBank/DDBJ whole genome shotgun (WGS) entry which is preliminary data.</text>
</comment>
<feature type="compositionally biased region" description="Basic and acidic residues" evidence="1">
    <location>
        <begin position="20"/>
        <end position="37"/>
    </location>
</feature>
<name>A0A5A7T4F8_CUCMM</name>
<protein>
    <submittedName>
        <fullName evidence="2">Uncharacterized protein</fullName>
    </submittedName>
</protein>
<dbReference type="Proteomes" id="UP000321393">
    <property type="component" value="Unassembled WGS sequence"/>
</dbReference>
<reference evidence="4 5" key="1">
    <citation type="submission" date="2019-08" db="EMBL/GenBank/DDBJ databases">
        <title>Draft genome sequences of two oriental melons (Cucumis melo L. var makuwa).</title>
        <authorList>
            <person name="Kwon S.-Y."/>
        </authorList>
    </citation>
    <scope>NUCLEOTIDE SEQUENCE [LARGE SCALE GENOMIC DNA]</scope>
    <source>
        <strain evidence="5">cv. Chang Bougi</strain>
        <strain evidence="4">cv. SW 3</strain>
        <tissue evidence="2">Leaf</tissue>
    </source>
</reference>
<evidence type="ECO:0000313" key="4">
    <source>
        <dbReference type="Proteomes" id="UP000321393"/>
    </source>
</evidence>
<evidence type="ECO:0000313" key="2">
    <source>
        <dbReference type="EMBL" id="KAA0038250.1"/>
    </source>
</evidence>
<gene>
    <name evidence="3" type="ORF">E5676_scaffold84664G00740</name>
    <name evidence="2" type="ORF">E6C27_scaffold270G00980</name>
</gene>
<evidence type="ECO:0000256" key="1">
    <source>
        <dbReference type="SAM" id="MobiDB-lite"/>
    </source>
</evidence>
<feature type="region of interest" description="Disordered" evidence="1">
    <location>
        <begin position="20"/>
        <end position="46"/>
    </location>
</feature>
<accession>A0A5A7T4F8</accession>
<dbReference type="AlphaFoldDB" id="A0A5A7T4F8"/>
<dbReference type="EMBL" id="SSTE01018746">
    <property type="protein sequence ID" value="KAA0038250.1"/>
    <property type="molecule type" value="Genomic_DNA"/>
</dbReference>
<dbReference type="EMBL" id="SSTD01000331">
    <property type="protein sequence ID" value="TYK30649.1"/>
    <property type="molecule type" value="Genomic_DNA"/>
</dbReference>
<evidence type="ECO:0000313" key="5">
    <source>
        <dbReference type="Proteomes" id="UP000321947"/>
    </source>
</evidence>
<organism evidence="2 4">
    <name type="scientific">Cucumis melo var. makuwa</name>
    <name type="common">Oriental melon</name>
    <dbReference type="NCBI Taxonomy" id="1194695"/>
    <lineage>
        <taxon>Eukaryota</taxon>
        <taxon>Viridiplantae</taxon>
        <taxon>Streptophyta</taxon>
        <taxon>Embryophyta</taxon>
        <taxon>Tracheophyta</taxon>
        <taxon>Spermatophyta</taxon>
        <taxon>Magnoliopsida</taxon>
        <taxon>eudicotyledons</taxon>
        <taxon>Gunneridae</taxon>
        <taxon>Pentapetalae</taxon>
        <taxon>rosids</taxon>
        <taxon>fabids</taxon>
        <taxon>Cucurbitales</taxon>
        <taxon>Cucurbitaceae</taxon>
        <taxon>Benincaseae</taxon>
        <taxon>Cucumis</taxon>
    </lineage>
</organism>
<dbReference type="Proteomes" id="UP000321947">
    <property type="component" value="Unassembled WGS sequence"/>
</dbReference>
<proteinExistence type="predicted"/>